<dbReference type="AlphaFoldDB" id="A0A165JYF2"/>
<dbReference type="PROSITE" id="PS50821">
    <property type="entry name" value="PAZ"/>
    <property type="match status" value="1"/>
</dbReference>
<dbReference type="STRING" id="1353952.A0A165JYF2"/>
<evidence type="ECO:0000259" key="2">
    <source>
        <dbReference type="PROSITE" id="PS50822"/>
    </source>
</evidence>
<dbReference type="PANTHER" id="PTHR22891">
    <property type="entry name" value="EUKARYOTIC TRANSLATION INITIATION FACTOR 2C"/>
    <property type="match status" value="1"/>
</dbReference>
<dbReference type="InterPro" id="IPR032474">
    <property type="entry name" value="Argonaute_N"/>
</dbReference>
<dbReference type="OrthoDB" id="10252740at2759"/>
<dbReference type="InterPro" id="IPR014811">
    <property type="entry name" value="ArgoL1"/>
</dbReference>
<dbReference type="Gene3D" id="2.170.260.10">
    <property type="entry name" value="paz domain"/>
    <property type="match status" value="1"/>
</dbReference>
<dbReference type="SUPFAM" id="SSF101690">
    <property type="entry name" value="PAZ domain"/>
    <property type="match status" value="1"/>
</dbReference>
<evidence type="ECO:0000259" key="1">
    <source>
        <dbReference type="PROSITE" id="PS50821"/>
    </source>
</evidence>
<sequence>MSGPVARRPKGVVGDPIRVTTNMYPVALHPDRVIYLYNVEIVPELSANSSRRNYELIDILQNYAHPQAFNPRAAYDGNHILLSTVQYAWGAHHEFPVLTSKKSPPPPIGQKGHFLIKITAGPSFPISSLANYVRFPDSIRPADVVAYLNVFLRMAPMSTHAFRGNNFYVDQGSRVFDDWLMLRRGFFQSVRATATGPMINMDITSTLFWIKRPLMDTVISLLRLSDHRALSRLDDRQLHTLNRLLRGVRVVPLHRPGAAPKVICGFDKRGADTIRLDESGITVEDYMHEKYNRRLSYPKYLCVSLSKRDQNMLPIELLGIDKNQFFDLKKLDNPVWDKQIRTFAMVKPSERLRITNTGPELMQHAQSDYMVRAGIRVNPTPLPLNARSLRPVPVAYANGQSAPRFGAWKNQTFFRAMSVQFWAVLVLDHQAPPPAVKSFIGRLVSAMEHCGIHVLDHTPTLYPKDARQNITQLLDHVKADLMRRFKEPPSLLLIVTPGDAGWYTEVKQLGDITLGIPTQHVLSSKALREDRGSAEYCENVALKINVKMGGVNFVPHPDSIAWIRNGDPLMVIGADTSHPRPQEEFKPTIAAIAFSVDREVSKYNGMVTIQKGRQEIIGNLVTSLKTAITTFKATNRIAPKRILFYRDGVSEGEYAQVVASEIQSIRQAFKELNEAPPKITFIVVGKRHHLRFYPDKRDEDRSGNANPGLVIDHTITSPTHDDFYLLSHQGILGTSRPMHAIPLVDENGLSSDMLQGLTFALTHNYQRATRSVSIPAPIYYADILCSHERARVHFDPSIDFASETASSNGPHPTSQQYLQAFRPVARGLRDKMYWM</sequence>
<gene>
    <name evidence="3" type="ORF">CALCODRAFT_489790</name>
</gene>
<dbReference type="Gene3D" id="3.30.420.10">
    <property type="entry name" value="Ribonuclease H-like superfamily/Ribonuclease H"/>
    <property type="match status" value="1"/>
</dbReference>
<dbReference type="InterPro" id="IPR036397">
    <property type="entry name" value="RNaseH_sf"/>
</dbReference>
<dbReference type="Pfam" id="PF02171">
    <property type="entry name" value="Piwi"/>
    <property type="match status" value="1"/>
</dbReference>
<evidence type="ECO:0000313" key="4">
    <source>
        <dbReference type="Proteomes" id="UP000076842"/>
    </source>
</evidence>
<dbReference type="InParanoid" id="A0A165JYF2"/>
<feature type="domain" description="PAZ" evidence="1">
    <location>
        <begin position="217"/>
        <end position="322"/>
    </location>
</feature>
<dbReference type="Pfam" id="PF16486">
    <property type="entry name" value="ArgoN"/>
    <property type="match status" value="1"/>
</dbReference>
<dbReference type="EMBL" id="KV423916">
    <property type="protein sequence ID" value="KZT62435.1"/>
    <property type="molecule type" value="Genomic_DNA"/>
</dbReference>
<dbReference type="PROSITE" id="PS50822">
    <property type="entry name" value="PIWI"/>
    <property type="match status" value="1"/>
</dbReference>
<dbReference type="SMART" id="SM00950">
    <property type="entry name" value="Piwi"/>
    <property type="match status" value="1"/>
</dbReference>
<protein>
    <submittedName>
        <fullName evidence="3">Piwi-domain-containing protein</fullName>
    </submittedName>
</protein>
<dbReference type="Gene3D" id="3.40.50.2300">
    <property type="match status" value="1"/>
</dbReference>
<evidence type="ECO:0000313" key="3">
    <source>
        <dbReference type="EMBL" id="KZT62435.1"/>
    </source>
</evidence>
<dbReference type="Proteomes" id="UP000076842">
    <property type="component" value="Unassembled WGS sequence"/>
</dbReference>
<dbReference type="SMART" id="SM01163">
    <property type="entry name" value="DUF1785"/>
    <property type="match status" value="1"/>
</dbReference>
<dbReference type="Pfam" id="PF02170">
    <property type="entry name" value="PAZ"/>
    <property type="match status" value="1"/>
</dbReference>
<dbReference type="GO" id="GO:0003723">
    <property type="term" value="F:RNA binding"/>
    <property type="evidence" value="ECO:0007669"/>
    <property type="project" value="InterPro"/>
</dbReference>
<dbReference type="InterPro" id="IPR003165">
    <property type="entry name" value="Piwi"/>
</dbReference>
<dbReference type="Pfam" id="PF08699">
    <property type="entry name" value="ArgoL1"/>
    <property type="match status" value="1"/>
</dbReference>
<organism evidence="3 4">
    <name type="scientific">Calocera cornea HHB12733</name>
    <dbReference type="NCBI Taxonomy" id="1353952"/>
    <lineage>
        <taxon>Eukaryota</taxon>
        <taxon>Fungi</taxon>
        <taxon>Dikarya</taxon>
        <taxon>Basidiomycota</taxon>
        <taxon>Agaricomycotina</taxon>
        <taxon>Dacrymycetes</taxon>
        <taxon>Dacrymycetales</taxon>
        <taxon>Dacrymycetaceae</taxon>
        <taxon>Calocera</taxon>
    </lineage>
</organism>
<name>A0A165JYF2_9BASI</name>
<proteinExistence type="predicted"/>
<dbReference type="CDD" id="cd02846">
    <property type="entry name" value="PAZ_argonaute_like"/>
    <property type="match status" value="1"/>
</dbReference>
<feature type="domain" description="Piwi" evidence="2">
    <location>
        <begin position="491"/>
        <end position="793"/>
    </location>
</feature>
<dbReference type="InterPro" id="IPR012337">
    <property type="entry name" value="RNaseH-like_sf"/>
</dbReference>
<dbReference type="SUPFAM" id="SSF53098">
    <property type="entry name" value="Ribonuclease H-like"/>
    <property type="match status" value="1"/>
</dbReference>
<keyword evidence="4" id="KW-1185">Reference proteome</keyword>
<reference evidence="3 4" key="1">
    <citation type="journal article" date="2016" name="Mol. Biol. Evol.">
        <title>Comparative Genomics of Early-Diverging Mushroom-Forming Fungi Provides Insights into the Origins of Lignocellulose Decay Capabilities.</title>
        <authorList>
            <person name="Nagy L.G."/>
            <person name="Riley R."/>
            <person name="Tritt A."/>
            <person name="Adam C."/>
            <person name="Daum C."/>
            <person name="Floudas D."/>
            <person name="Sun H."/>
            <person name="Yadav J.S."/>
            <person name="Pangilinan J."/>
            <person name="Larsson K.H."/>
            <person name="Matsuura K."/>
            <person name="Barry K."/>
            <person name="Labutti K."/>
            <person name="Kuo R."/>
            <person name="Ohm R.A."/>
            <person name="Bhattacharya S.S."/>
            <person name="Shirouzu T."/>
            <person name="Yoshinaga Y."/>
            <person name="Martin F.M."/>
            <person name="Grigoriev I.V."/>
            <person name="Hibbett D.S."/>
        </authorList>
    </citation>
    <scope>NUCLEOTIDE SEQUENCE [LARGE SCALE GENOMIC DNA]</scope>
    <source>
        <strain evidence="3 4">HHB12733</strain>
    </source>
</reference>
<dbReference type="InterPro" id="IPR003100">
    <property type="entry name" value="PAZ_dom"/>
</dbReference>
<dbReference type="InterPro" id="IPR036085">
    <property type="entry name" value="PAZ_dom_sf"/>
</dbReference>
<accession>A0A165JYF2</accession>